<dbReference type="Proteomes" id="UP000242712">
    <property type="component" value="Unassembled WGS sequence"/>
</dbReference>
<organism evidence="1 2">
    <name type="scientific">Staphylococcus argensis</name>
    <dbReference type="NCBI Taxonomy" id="1607738"/>
    <lineage>
        <taxon>Bacteria</taxon>
        <taxon>Bacillati</taxon>
        <taxon>Bacillota</taxon>
        <taxon>Bacilli</taxon>
        <taxon>Bacillales</taxon>
        <taxon>Staphylococcaceae</taxon>
        <taxon>Staphylococcus</taxon>
    </lineage>
</organism>
<proteinExistence type="predicted"/>
<protein>
    <submittedName>
        <fullName evidence="1">Uncharacterized protein</fullName>
    </submittedName>
</protein>
<dbReference type="GeneID" id="98296999"/>
<gene>
    <name evidence="1" type="ORF">CD039_01395</name>
</gene>
<sequence>MKQTDIHIDWQKEFQEFQEILNSGLHPEWLYSAKANLILTPAYTGEGKQYFFTADIIKATEIIPFF</sequence>
<dbReference type="RefSeq" id="WP_103370834.1">
    <property type="nucleotide sequence ID" value="NZ_CBCRVO010000001.1"/>
</dbReference>
<dbReference type="EMBL" id="PPPX01000001">
    <property type="protein sequence ID" value="POA09443.1"/>
    <property type="molecule type" value="Genomic_DNA"/>
</dbReference>
<evidence type="ECO:0000313" key="1">
    <source>
        <dbReference type="EMBL" id="POA09443.1"/>
    </source>
</evidence>
<evidence type="ECO:0000313" key="2">
    <source>
        <dbReference type="Proteomes" id="UP000242712"/>
    </source>
</evidence>
<accession>A0A2K4FDS9</accession>
<reference evidence="1 2" key="1">
    <citation type="submission" date="2017-08" db="EMBL/GenBank/DDBJ databases">
        <title>Draft genome sequences of 64 type strains of genus Staph aureus.</title>
        <authorList>
            <person name="Cole K."/>
            <person name="Golubchik T."/>
            <person name="Russell J."/>
            <person name="Foster D."/>
            <person name="Llewelyn M."/>
            <person name="Wilson D."/>
            <person name="Crook D."/>
            <person name="Paul J."/>
        </authorList>
    </citation>
    <scope>NUCLEOTIDE SEQUENCE [LARGE SCALE GENOMIC DNA]</scope>
    <source>
        <strain evidence="1 2">DSM 29875</strain>
    </source>
</reference>
<name>A0A2K4FDS9_9STAP</name>
<dbReference type="OrthoDB" id="2396349at2"/>
<keyword evidence="2" id="KW-1185">Reference proteome</keyword>
<dbReference type="AlphaFoldDB" id="A0A2K4FDS9"/>
<comment type="caution">
    <text evidence="1">The sequence shown here is derived from an EMBL/GenBank/DDBJ whole genome shotgun (WGS) entry which is preliminary data.</text>
</comment>